<evidence type="ECO:0000313" key="16">
    <source>
        <dbReference type="EMBL" id="KAJ8481539.1"/>
    </source>
</evidence>
<proteinExistence type="inferred from homology"/>
<evidence type="ECO:0000256" key="10">
    <source>
        <dbReference type="PIRSR" id="PIRSR601621-1"/>
    </source>
</evidence>
<keyword evidence="5 14" id="KW-0732">Signal</keyword>
<comment type="caution">
    <text evidence="16">The sequence shown here is derived from an EMBL/GenBank/DDBJ whole genome shotgun (WGS) entry which is preliminary data.</text>
</comment>
<dbReference type="EMBL" id="JAPEVG010000134">
    <property type="protein sequence ID" value="KAJ8481539.1"/>
    <property type="molecule type" value="Genomic_DNA"/>
</dbReference>
<feature type="disulfide bond" evidence="13">
    <location>
        <begin position="59"/>
        <end position="143"/>
    </location>
</feature>
<dbReference type="Pfam" id="PF11895">
    <property type="entry name" value="Peroxidase_ext"/>
    <property type="match status" value="1"/>
</dbReference>
<dbReference type="InterPro" id="IPR010255">
    <property type="entry name" value="Haem_peroxidase_sf"/>
</dbReference>
<organism evidence="16 17">
    <name type="scientific">Trametes cubensis</name>
    <dbReference type="NCBI Taxonomy" id="1111947"/>
    <lineage>
        <taxon>Eukaryota</taxon>
        <taxon>Fungi</taxon>
        <taxon>Dikarya</taxon>
        <taxon>Basidiomycota</taxon>
        <taxon>Agaricomycotina</taxon>
        <taxon>Agaricomycetes</taxon>
        <taxon>Polyporales</taxon>
        <taxon>Polyporaceae</taxon>
        <taxon>Trametes</taxon>
    </lineage>
</organism>
<keyword evidence="17" id="KW-1185">Reference proteome</keyword>
<dbReference type="PRINTS" id="PR00458">
    <property type="entry name" value="PEROXIDASE"/>
</dbReference>
<feature type="disulfide bond" evidence="13">
    <location>
        <begin position="285"/>
        <end position="350"/>
    </location>
</feature>
<dbReference type="PANTHER" id="PTHR31356">
    <property type="entry name" value="THYLAKOID LUMENAL 29 KDA PROTEIN, CHLOROPLASTIC-RELATED"/>
    <property type="match status" value="1"/>
</dbReference>
<evidence type="ECO:0000256" key="5">
    <source>
        <dbReference type="ARBA" id="ARBA00022729"/>
    </source>
</evidence>
<comment type="cofactor">
    <cofactor evidence="11">
        <name>heme b</name>
        <dbReference type="ChEBI" id="CHEBI:60344"/>
    </cofactor>
    <text evidence="11">Binds 1 heme b (iron(II)-protoporphyrin IX) group per subunit.</text>
</comment>
<evidence type="ECO:0000256" key="7">
    <source>
        <dbReference type="ARBA" id="ARBA00023004"/>
    </source>
</evidence>
<dbReference type="GO" id="GO:0046872">
    <property type="term" value="F:metal ion binding"/>
    <property type="evidence" value="ECO:0007669"/>
    <property type="project" value="UniProtKB-UniRule"/>
</dbReference>
<sequence length="371" mass="39738">MLSKAFLYLIILAVSVTAAIPPTKRATCSGGRTTANKACCVWFDVLDDIQENLFSGGDCGDEARESLRLIFHDAIAWSPALIALGQGGGADGSIMAHTDVEMQDPVNNGLDEIIEAQRPFALKHKVSFGDFIQFAGAVGVANCNGGPQIQFFAGRSNESRPAPPGLVPQPTDSVAEILLRIGDAGFLPVQLVWMLVSHTIASQKTTDPCSIRRMTEGTGKMVVFKRAPFDSTPKDFDAQFFVETMLKGTFTPGQGLHSGEALSPYPGEFRLQSDARISRDGLLACEWQDMIMDRGNMLQKFELTVLQLSLLGFDQSMLTDCSDVIPIATGTVADPFLPAGMSMDDIEASCIISPFPSLSAVPGPVTSLSPV</sequence>
<dbReference type="PRINTS" id="PR00462">
    <property type="entry name" value="LIGNINASE"/>
</dbReference>
<keyword evidence="11 14" id="KW-0106">Calcium</keyword>
<gene>
    <name evidence="16" type="ORF">ONZ51_g5922</name>
</gene>
<dbReference type="InterPro" id="IPR024589">
    <property type="entry name" value="Ligninase_C"/>
</dbReference>
<dbReference type="GO" id="GO:0004601">
    <property type="term" value="F:peroxidase activity"/>
    <property type="evidence" value="ECO:0007669"/>
    <property type="project" value="UniProtKB-KW"/>
</dbReference>
<dbReference type="InterPro" id="IPR019794">
    <property type="entry name" value="Peroxidases_AS"/>
</dbReference>
<feature type="binding site" evidence="11">
    <location>
        <position position="230"/>
    </location>
    <ligand>
        <name>Ca(2+)</name>
        <dbReference type="ChEBI" id="CHEBI:29108"/>
        <label>2</label>
    </ligand>
</feature>
<dbReference type="InterPro" id="IPR044831">
    <property type="entry name" value="Ccp1-like"/>
</dbReference>
<evidence type="ECO:0000256" key="11">
    <source>
        <dbReference type="PIRSR" id="PIRSR601621-2"/>
    </source>
</evidence>
<feature type="disulfide bond" evidence="13">
    <location>
        <begin position="28"/>
        <end position="40"/>
    </location>
</feature>
<keyword evidence="2 14" id="KW-0575">Peroxidase</keyword>
<evidence type="ECO:0000259" key="15">
    <source>
        <dbReference type="PROSITE" id="PS50873"/>
    </source>
</evidence>
<evidence type="ECO:0000256" key="14">
    <source>
        <dbReference type="RuleBase" id="RU363051"/>
    </source>
</evidence>
<name>A0AAD7TT27_9APHY</name>
<dbReference type="GO" id="GO:0020037">
    <property type="term" value="F:heme binding"/>
    <property type="evidence" value="ECO:0007669"/>
    <property type="project" value="UniProtKB-UniRule"/>
</dbReference>
<evidence type="ECO:0000256" key="13">
    <source>
        <dbReference type="PIRSR" id="PIRSR601621-4"/>
    </source>
</evidence>
<keyword evidence="13" id="KW-1015">Disulfide bond</keyword>
<feature type="signal peptide" evidence="14">
    <location>
        <begin position="1"/>
        <end position="18"/>
    </location>
</feature>
<dbReference type="Gene3D" id="1.10.420.10">
    <property type="entry name" value="Peroxidase, domain 2"/>
    <property type="match status" value="1"/>
</dbReference>
<dbReference type="PROSITE" id="PS00436">
    <property type="entry name" value="PEROXIDASE_2"/>
    <property type="match status" value="1"/>
</dbReference>
<dbReference type="AlphaFoldDB" id="A0AAD7TT27"/>
<feature type="chain" id="PRO_5041776410" description="Peroxidase" evidence="14">
    <location>
        <begin position="19"/>
        <end position="371"/>
    </location>
</feature>
<evidence type="ECO:0000256" key="1">
    <source>
        <dbReference type="ARBA" id="ARBA00006089"/>
    </source>
</evidence>
<feature type="binding site" evidence="11">
    <location>
        <position position="232"/>
    </location>
    <ligand>
        <name>Ca(2+)</name>
        <dbReference type="ChEBI" id="CHEBI:29108"/>
        <label>2</label>
    </ligand>
</feature>
<dbReference type="GO" id="GO:0042744">
    <property type="term" value="P:hydrogen peroxide catabolic process"/>
    <property type="evidence" value="ECO:0007669"/>
    <property type="project" value="TreeGrafter"/>
</dbReference>
<dbReference type="GO" id="GO:0046274">
    <property type="term" value="P:lignin catabolic process"/>
    <property type="evidence" value="ECO:0007669"/>
    <property type="project" value="UniProtKB-KW"/>
</dbReference>
<evidence type="ECO:0000256" key="6">
    <source>
        <dbReference type="ARBA" id="ARBA00023002"/>
    </source>
</evidence>
<evidence type="ECO:0000256" key="8">
    <source>
        <dbReference type="ARBA" id="ARBA00023180"/>
    </source>
</evidence>
<feature type="active site" description="Proton acceptor" evidence="10">
    <location>
        <position position="72"/>
    </location>
</feature>
<keyword evidence="4 11" id="KW-0479">Metal-binding</keyword>
<evidence type="ECO:0000256" key="3">
    <source>
        <dbReference type="ARBA" id="ARBA00022617"/>
    </source>
</evidence>
<feature type="disulfide bond" evidence="13">
    <location>
        <begin position="39"/>
        <end position="321"/>
    </location>
</feature>
<comment type="cofactor">
    <cofactor evidence="11 14">
        <name>Ca(2+)</name>
        <dbReference type="ChEBI" id="CHEBI:29108"/>
    </cofactor>
    <text evidence="11 14">Binds 2 calcium ions per subunit.</text>
</comment>
<feature type="binding site" evidence="11">
    <location>
        <position position="93"/>
    </location>
    <ligand>
        <name>Ca(2+)</name>
        <dbReference type="ChEBI" id="CHEBI:29108"/>
        <label>1</label>
    </ligand>
</feature>
<dbReference type="SUPFAM" id="SSF48113">
    <property type="entry name" value="Heme-dependent peroxidases"/>
    <property type="match status" value="1"/>
</dbReference>
<evidence type="ECO:0000256" key="4">
    <source>
        <dbReference type="ARBA" id="ARBA00022723"/>
    </source>
</evidence>
<evidence type="ECO:0000313" key="17">
    <source>
        <dbReference type="Proteomes" id="UP001215151"/>
    </source>
</evidence>
<feature type="domain" description="Plant heme peroxidase family profile" evidence="15">
    <location>
        <begin position="67"/>
        <end position="325"/>
    </location>
</feature>
<keyword evidence="7 11" id="KW-0408">Iron</keyword>
<feature type="binding site" evidence="11">
    <location>
        <position position="89"/>
    </location>
    <ligand>
        <name>Ca(2+)</name>
        <dbReference type="ChEBI" id="CHEBI:29108"/>
        <label>1</label>
    </ligand>
</feature>
<dbReference type="GO" id="GO:0034599">
    <property type="term" value="P:cellular response to oxidative stress"/>
    <property type="evidence" value="ECO:0007669"/>
    <property type="project" value="InterPro"/>
</dbReference>
<evidence type="ECO:0000256" key="9">
    <source>
        <dbReference type="ARBA" id="ARBA00023185"/>
    </source>
</evidence>
<dbReference type="InterPro" id="IPR001621">
    <property type="entry name" value="Ligninase"/>
</dbReference>
<comment type="similarity">
    <text evidence="1 14">Belongs to the peroxidase family. Ligninase subfamily.</text>
</comment>
<dbReference type="GO" id="GO:0000302">
    <property type="term" value="P:response to reactive oxygen species"/>
    <property type="evidence" value="ECO:0007669"/>
    <property type="project" value="TreeGrafter"/>
</dbReference>
<keyword evidence="6 14" id="KW-0560">Oxidoreductase</keyword>
<dbReference type="CDD" id="cd00692">
    <property type="entry name" value="ligninase"/>
    <property type="match status" value="1"/>
</dbReference>
<feature type="binding site" evidence="11">
    <location>
        <position position="237"/>
    </location>
    <ligand>
        <name>Ca(2+)</name>
        <dbReference type="ChEBI" id="CHEBI:29108"/>
        <label>2</label>
    </ligand>
</feature>
<feature type="binding site" evidence="11">
    <location>
        <position position="91"/>
    </location>
    <ligand>
        <name>Ca(2+)</name>
        <dbReference type="ChEBI" id="CHEBI:29108"/>
        <label>1</label>
    </ligand>
</feature>
<dbReference type="Proteomes" id="UP001215151">
    <property type="component" value="Unassembled WGS sequence"/>
</dbReference>
<dbReference type="EC" id="1.11.1.-" evidence="14"/>
<evidence type="ECO:0000256" key="2">
    <source>
        <dbReference type="ARBA" id="ARBA00022559"/>
    </source>
</evidence>
<reference evidence="16" key="1">
    <citation type="submission" date="2022-11" db="EMBL/GenBank/DDBJ databases">
        <title>Genome Sequence of Cubamyces cubensis.</title>
        <authorList>
            <person name="Buettner E."/>
        </authorList>
    </citation>
    <scope>NUCLEOTIDE SEQUENCE</scope>
    <source>
        <strain evidence="16">MPL-01</strain>
    </source>
</reference>
<feature type="binding site" evidence="11">
    <location>
        <position position="73"/>
    </location>
    <ligand>
        <name>Ca(2+)</name>
        <dbReference type="ChEBI" id="CHEBI:29108"/>
        <label>1</label>
    </ligand>
</feature>
<keyword evidence="9" id="KW-0439">Lignin degradation</keyword>
<feature type="site" description="Transition state stabilizer" evidence="12">
    <location>
        <position position="68"/>
    </location>
</feature>
<keyword evidence="3 11" id="KW-0349">Heme</keyword>
<dbReference type="PANTHER" id="PTHR31356:SF66">
    <property type="entry name" value="CATALASE-PEROXIDASE"/>
    <property type="match status" value="1"/>
</dbReference>
<dbReference type="PROSITE" id="PS50873">
    <property type="entry name" value="PEROXIDASE_4"/>
    <property type="match status" value="1"/>
</dbReference>
<keyword evidence="8" id="KW-0325">Glycoprotein</keyword>
<dbReference type="Pfam" id="PF00141">
    <property type="entry name" value="peroxidase"/>
    <property type="match status" value="1"/>
</dbReference>
<accession>A0AAD7TT27</accession>
<protein>
    <recommendedName>
        <fullName evidence="14">Peroxidase</fullName>
        <ecNumber evidence="14">1.11.1.-</ecNumber>
    </recommendedName>
</protein>
<feature type="binding site" description="axial binding residue" evidence="11">
    <location>
        <position position="198"/>
    </location>
    <ligand>
        <name>heme b</name>
        <dbReference type="ChEBI" id="CHEBI:60344"/>
    </ligand>
    <ligandPart>
        <name>Fe</name>
        <dbReference type="ChEBI" id="CHEBI:18248"/>
    </ligandPart>
</feature>
<feature type="binding site" evidence="11">
    <location>
        <position position="199"/>
    </location>
    <ligand>
        <name>Ca(2+)</name>
        <dbReference type="ChEBI" id="CHEBI:29108"/>
        <label>2</label>
    </ligand>
</feature>
<evidence type="ECO:0000256" key="12">
    <source>
        <dbReference type="PIRSR" id="PIRSR601621-3"/>
    </source>
</evidence>
<dbReference type="InterPro" id="IPR002016">
    <property type="entry name" value="Haem_peroxidase"/>
</dbReference>
<dbReference type="Gene3D" id="1.10.520.10">
    <property type="match status" value="1"/>
</dbReference>